<dbReference type="AlphaFoldDB" id="A0A2D4IME3"/>
<name>A0A2D4IME3_MICLE</name>
<dbReference type="EMBL" id="IACK01120429">
    <property type="protein sequence ID" value="LAA85326.1"/>
    <property type="molecule type" value="Transcribed_RNA"/>
</dbReference>
<sequence length="168" mass="20281">MTTKFIWADKRARIKLSALQDNRSRDRFGLPAWETYYKAAGLTWIKEWANLRNKKTLTLEGHDLQMGWHAFMWNPGNKSQAFFHRHIRDSLIRIWREIKNKHYMKFSGWVSTMEALIHPNTLEIGKMVRYYEVLDPQGELKTNQELRDKGLNIDCWLYFQLKTRYKKD</sequence>
<dbReference type="PANTHER" id="PTHR31635:SF196">
    <property type="entry name" value="REVERSE TRANSCRIPTASE DOMAIN-CONTAINING PROTEIN-RELATED"/>
    <property type="match status" value="1"/>
</dbReference>
<evidence type="ECO:0000313" key="1">
    <source>
        <dbReference type="EMBL" id="LAA85326.1"/>
    </source>
</evidence>
<accession>A0A2D4IME3</accession>
<dbReference type="PANTHER" id="PTHR31635">
    <property type="entry name" value="REVERSE TRANSCRIPTASE DOMAIN-CONTAINING PROTEIN-RELATED"/>
    <property type="match status" value="1"/>
</dbReference>
<reference evidence="1" key="1">
    <citation type="submission" date="2017-07" db="EMBL/GenBank/DDBJ databases">
        <authorList>
            <person name="Mikheyev A."/>
            <person name="Grau M."/>
        </authorList>
    </citation>
    <scope>NUCLEOTIDE SEQUENCE</scope>
    <source>
        <tissue evidence="1">Venom_gland</tissue>
    </source>
</reference>
<protein>
    <submittedName>
        <fullName evidence="1">Uncharacterized protein</fullName>
    </submittedName>
</protein>
<reference evidence="1" key="2">
    <citation type="submission" date="2017-11" db="EMBL/GenBank/DDBJ databases">
        <title>Coralsnake Venomics: Analyses of Venom Gland Transcriptomes and Proteomes of Six Brazilian Taxa.</title>
        <authorList>
            <person name="Aird S.D."/>
            <person name="Jorge da Silva N."/>
            <person name="Qiu L."/>
            <person name="Villar-Briones A."/>
            <person name="Aparecida-Saddi V."/>
            <person name="Campos-Telles M.P."/>
            <person name="Grau M."/>
            <person name="Mikheyev A.S."/>
        </authorList>
    </citation>
    <scope>NUCLEOTIDE SEQUENCE</scope>
    <source>
        <tissue evidence="1">Venom_gland</tissue>
    </source>
</reference>
<proteinExistence type="predicted"/>
<organism evidence="1">
    <name type="scientific">Micrurus lemniscatus lemniscatus</name>
    <dbReference type="NCBI Taxonomy" id="129467"/>
    <lineage>
        <taxon>Eukaryota</taxon>
        <taxon>Metazoa</taxon>
        <taxon>Chordata</taxon>
        <taxon>Craniata</taxon>
        <taxon>Vertebrata</taxon>
        <taxon>Euteleostomi</taxon>
        <taxon>Lepidosauria</taxon>
        <taxon>Squamata</taxon>
        <taxon>Bifurcata</taxon>
        <taxon>Unidentata</taxon>
        <taxon>Episquamata</taxon>
        <taxon>Toxicofera</taxon>
        <taxon>Serpentes</taxon>
        <taxon>Colubroidea</taxon>
        <taxon>Elapidae</taxon>
        <taxon>Elapinae</taxon>
        <taxon>Micrurus</taxon>
    </lineage>
</organism>